<feature type="domain" description="CDC20/Fizzy WD40" evidence="7">
    <location>
        <begin position="256"/>
        <end position="543"/>
    </location>
</feature>
<dbReference type="GO" id="GO:1902426">
    <property type="term" value="P:deactivation of mitotic spindle assembly checkpoint"/>
    <property type="evidence" value="ECO:0007669"/>
    <property type="project" value="EnsemblFungi"/>
</dbReference>
<accession>H2ANY3</accession>
<dbReference type="GO" id="GO:0031145">
    <property type="term" value="P:anaphase-promoting complex-dependent catabolic process"/>
    <property type="evidence" value="ECO:0007669"/>
    <property type="project" value="TreeGrafter"/>
</dbReference>
<evidence type="ECO:0000259" key="7">
    <source>
        <dbReference type="Pfam" id="PF24807"/>
    </source>
</evidence>
<dbReference type="eggNOG" id="KOG0305">
    <property type="taxonomic scope" value="Eukaryota"/>
</dbReference>
<evidence type="ECO:0000256" key="3">
    <source>
        <dbReference type="ARBA" id="ARBA00022737"/>
    </source>
</evidence>
<feature type="repeat" description="WD" evidence="5">
    <location>
        <begin position="382"/>
        <end position="423"/>
    </location>
</feature>
<dbReference type="InterPro" id="IPR036322">
    <property type="entry name" value="WD40_repeat_dom_sf"/>
</dbReference>
<protein>
    <recommendedName>
        <fullName evidence="7">CDC20/Fizzy WD40 domain-containing protein</fullName>
    </recommendedName>
</protein>
<dbReference type="GeneID" id="13886289"/>
<evidence type="ECO:0000313" key="9">
    <source>
        <dbReference type="Proteomes" id="UP000005220"/>
    </source>
</evidence>
<dbReference type="GO" id="GO:1903473">
    <property type="term" value="P:positive regulation of mitotic actomyosin contractile ring contraction"/>
    <property type="evidence" value="ECO:0007669"/>
    <property type="project" value="EnsemblFungi"/>
</dbReference>
<dbReference type="FunCoup" id="H2ANY3">
    <property type="interactions" value="865"/>
</dbReference>
<evidence type="ECO:0000256" key="5">
    <source>
        <dbReference type="PROSITE-ProRule" id="PRU00221"/>
    </source>
</evidence>
<dbReference type="GO" id="GO:0005680">
    <property type="term" value="C:anaphase-promoting complex"/>
    <property type="evidence" value="ECO:0007669"/>
    <property type="project" value="EnsemblFungi"/>
</dbReference>
<dbReference type="GO" id="GO:1990757">
    <property type="term" value="F:ubiquitin ligase activator activity"/>
    <property type="evidence" value="ECO:0007669"/>
    <property type="project" value="EnsemblFungi"/>
</dbReference>
<comment type="similarity">
    <text evidence="1">Belongs to the WD repeat CDC20/Fizzy family.</text>
</comment>
<dbReference type="GO" id="GO:0030332">
    <property type="term" value="F:cyclin binding"/>
    <property type="evidence" value="ECO:0007669"/>
    <property type="project" value="EnsemblFungi"/>
</dbReference>
<evidence type="ECO:0000256" key="4">
    <source>
        <dbReference type="ARBA" id="ARBA00023306"/>
    </source>
</evidence>
<dbReference type="Proteomes" id="UP000005220">
    <property type="component" value="Chromosome 1"/>
</dbReference>
<feature type="compositionally biased region" description="Low complexity" evidence="6">
    <location>
        <begin position="29"/>
        <end position="52"/>
    </location>
</feature>
<dbReference type="GO" id="GO:0010697">
    <property type="term" value="P:negative regulation of mitotic spindle pole body separation"/>
    <property type="evidence" value="ECO:0007669"/>
    <property type="project" value="EnsemblFungi"/>
</dbReference>
<sequence>MLDNPFMSNTPSASPLKGHNTKRINEKYSTNTSLFSSSSASSGSANSILLASPTRRPRTTNTDYTDRFLPSRTSINLNSINSIANSTNSSFTNSNVNSEDQVELQRERQANETFDTVLKNEIFGELLSKDLNDKESNIDKIKHTKTTILSTPLSPPQKEANDSDLLSSPVTPKRLFTIGTNSSNTDELYRPSSNSMRGVSLLTYRSSPKKTRPSTTTLLNSQFFDSISSMRPESKQLLLSPKKTYRKIAKIPYRVLDAPSLADDFYYDLIDWSSTDLLAVALGKSIFLTNNSNGEVIHLCDTENEYTSLNWVGSGSHLAVGQSNGIVEIFDVNKKKCIRTMLGHSDRVACLSWNSYILTSGSRDHNILHRDVRSPDPFFEKIESHSQEVCGLKWNVDENKLVSGGNDNIVNVYDRTSTKPFMTMTEHKAAVKALDWSSHKRGILATGGGTADRHLKIWNVNNMTKLNDVDTGSQVCNLVWSKNTDEIVTSHGFSKYNLTLWNYPNLDPIAILKGHSFRVLHLTLSADGTTIVSGAGDETLRYWKLFEKQKHRSLSDTSSMFNAFNKIR</sequence>
<dbReference type="InterPro" id="IPR001680">
    <property type="entry name" value="WD40_rpt"/>
</dbReference>
<feature type="region of interest" description="Disordered" evidence="6">
    <location>
        <begin position="1"/>
        <end position="67"/>
    </location>
</feature>
<dbReference type="PANTHER" id="PTHR19918">
    <property type="entry name" value="CELL DIVISION CYCLE 20 CDC20 FIZZY -RELATED"/>
    <property type="match status" value="1"/>
</dbReference>
<dbReference type="AlphaFoldDB" id="H2ANY3"/>
<dbReference type="HOGENOM" id="CLU_014831_4_1_1"/>
<name>H2ANY3_KAZAF</name>
<feature type="repeat" description="WD" evidence="5">
    <location>
        <begin position="512"/>
        <end position="553"/>
    </location>
</feature>
<evidence type="ECO:0000256" key="1">
    <source>
        <dbReference type="ARBA" id="ARBA00006445"/>
    </source>
</evidence>
<evidence type="ECO:0000313" key="8">
    <source>
        <dbReference type="EMBL" id="CCF56083.1"/>
    </source>
</evidence>
<organism evidence="8 9">
    <name type="scientific">Kazachstania africana (strain ATCC 22294 / BCRC 22015 / CBS 2517 / CECT 1963 / NBRC 1671 / NRRL Y-8276)</name>
    <name type="common">Yeast</name>
    <name type="synonym">Kluyveromyces africanus</name>
    <dbReference type="NCBI Taxonomy" id="1071382"/>
    <lineage>
        <taxon>Eukaryota</taxon>
        <taxon>Fungi</taxon>
        <taxon>Dikarya</taxon>
        <taxon>Ascomycota</taxon>
        <taxon>Saccharomycotina</taxon>
        <taxon>Saccharomycetes</taxon>
        <taxon>Saccharomycetales</taxon>
        <taxon>Saccharomycetaceae</taxon>
        <taxon>Kazachstania</taxon>
    </lineage>
</organism>
<dbReference type="STRING" id="1071382.H2ANY3"/>
<dbReference type="InParanoid" id="H2ANY3"/>
<dbReference type="InterPro" id="IPR033010">
    <property type="entry name" value="Cdc20/Fizzy"/>
</dbReference>
<dbReference type="GO" id="GO:1905786">
    <property type="term" value="P:positive regulation of anaphase-promoting complex-dependent catabolic process"/>
    <property type="evidence" value="ECO:0007669"/>
    <property type="project" value="EnsemblFungi"/>
</dbReference>
<dbReference type="SUPFAM" id="SSF50978">
    <property type="entry name" value="WD40 repeat-like"/>
    <property type="match status" value="1"/>
</dbReference>
<dbReference type="SMART" id="SM00320">
    <property type="entry name" value="WD40"/>
    <property type="match status" value="5"/>
</dbReference>
<dbReference type="PROSITE" id="PS50082">
    <property type="entry name" value="WD_REPEATS_2"/>
    <property type="match status" value="2"/>
</dbReference>
<keyword evidence="3" id="KW-0677">Repeat</keyword>
<dbReference type="OrthoDB" id="10263272at2759"/>
<dbReference type="InterPro" id="IPR056150">
    <property type="entry name" value="WD40_CDC20-Fz"/>
</dbReference>
<dbReference type="PROSITE" id="PS50294">
    <property type="entry name" value="WD_REPEATS_REGION"/>
    <property type="match status" value="2"/>
</dbReference>
<dbReference type="Pfam" id="PF24807">
    <property type="entry name" value="WD40_CDC20-Fz"/>
    <property type="match status" value="1"/>
</dbReference>
<dbReference type="EMBL" id="HE650821">
    <property type="protein sequence ID" value="CCF56083.1"/>
    <property type="molecule type" value="Genomic_DNA"/>
</dbReference>
<evidence type="ECO:0000256" key="6">
    <source>
        <dbReference type="SAM" id="MobiDB-lite"/>
    </source>
</evidence>
<feature type="compositionally biased region" description="Polar residues" evidence="6">
    <location>
        <begin position="1"/>
        <end position="13"/>
    </location>
</feature>
<dbReference type="KEGG" id="kaf:KAFR_0A06480"/>
<keyword evidence="9" id="KW-1185">Reference proteome</keyword>
<keyword evidence="4" id="KW-0131">Cell cycle</keyword>
<dbReference type="Gene3D" id="2.130.10.10">
    <property type="entry name" value="YVTN repeat-like/Quinoprotein amine dehydrogenase"/>
    <property type="match status" value="1"/>
</dbReference>
<evidence type="ECO:0000256" key="2">
    <source>
        <dbReference type="ARBA" id="ARBA00022574"/>
    </source>
</evidence>
<proteinExistence type="inferred from homology"/>
<gene>
    <name evidence="8" type="primary">KAFR0A06480</name>
    <name evidence="8" type="ORF">KAFR_0A06480</name>
</gene>
<dbReference type="InterPro" id="IPR015943">
    <property type="entry name" value="WD40/YVTN_repeat-like_dom_sf"/>
</dbReference>
<dbReference type="RefSeq" id="XP_003955218.1">
    <property type="nucleotide sequence ID" value="XM_003955169.1"/>
</dbReference>
<dbReference type="GO" id="GO:0005737">
    <property type="term" value="C:cytoplasm"/>
    <property type="evidence" value="ECO:0007669"/>
    <property type="project" value="EnsemblFungi"/>
</dbReference>
<dbReference type="GO" id="GO:0010997">
    <property type="term" value="F:anaphase-promoting complex binding"/>
    <property type="evidence" value="ECO:0007669"/>
    <property type="project" value="InterPro"/>
</dbReference>
<keyword evidence="2 5" id="KW-0853">WD repeat</keyword>
<dbReference type="PANTHER" id="PTHR19918:SF1">
    <property type="entry name" value="FIZZY-RELATED PROTEIN HOMOLOG"/>
    <property type="match status" value="1"/>
</dbReference>
<reference evidence="8 9" key="1">
    <citation type="journal article" date="2011" name="Proc. Natl. Acad. Sci. U.S.A.">
        <title>Evolutionary erosion of yeast sex chromosomes by mating-type switching accidents.</title>
        <authorList>
            <person name="Gordon J.L."/>
            <person name="Armisen D."/>
            <person name="Proux-Wera E."/>
            <person name="Oheigeartaigh S.S."/>
            <person name="Byrne K.P."/>
            <person name="Wolfe K.H."/>
        </authorList>
    </citation>
    <scope>NUCLEOTIDE SEQUENCE [LARGE SCALE GENOMIC DNA]</scope>
    <source>
        <strain evidence="9">ATCC 22294 / BCRC 22015 / CBS 2517 / CECT 1963 / NBRC 1671 / NRRL Y-8276</strain>
    </source>
</reference>